<keyword evidence="2" id="KW-1185">Reference proteome</keyword>
<name>A0A4C1V6G6_EUMVA</name>
<comment type="caution">
    <text evidence="1">The sequence shown here is derived from an EMBL/GenBank/DDBJ whole genome shotgun (WGS) entry which is preliminary data.</text>
</comment>
<sequence length="78" mass="8948">MIRTSKRSRSSFEIVVCSELPLCRCEGWPNTISARLHYDDSMLNRFNILRRQRSTGRCAGRGAPPTLLAMWHRRTAVG</sequence>
<accession>A0A4C1V6G6</accession>
<proteinExistence type="predicted"/>
<gene>
    <name evidence="1" type="ORF">EVAR_20973_1</name>
</gene>
<protein>
    <submittedName>
        <fullName evidence="1">Uncharacterized protein</fullName>
    </submittedName>
</protein>
<reference evidence="1 2" key="1">
    <citation type="journal article" date="2019" name="Commun. Biol.">
        <title>The bagworm genome reveals a unique fibroin gene that provides high tensile strength.</title>
        <authorList>
            <person name="Kono N."/>
            <person name="Nakamura H."/>
            <person name="Ohtoshi R."/>
            <person name="Tomita M."/>
            <person name="Numata K."/>
            <person name="Arakawa K."/>
        </authorList>
    </citation>
    <scope>NUCLEOTIDE SEQUENCE [LARGE SCALE GENOMIC DNA]</scope>
</reference>
<evidence type="ECO:0000313" key="1">
    <source>
        <dbReference type="EMBL" id="GBP33862.1"/>
    </source>
</evidence>
<organism evidence="1 2">
    <name type="scientific">Eumeta variegata</name>
    <name type="common">Bagworm moth</name>
    <name type="synonym">Eumeta japonica</name>
    <dbReference type="NCBI Taxonomy" id="151549"/>
    <lineage>
        <taxon>Eukaryota</taxon>
        <taxon>Metazoa</taxon>
        <taxon>Ecdysozoa</taxon>
        <taxon>Arthropoda</taxon>
        <taxon>Hexapoda</taxon>
        <taxon>Insecta</taxon>
        <taxon>Pterygota</taxon>
        <taxon>Neoptera</taxon>
        <taxon>Endopterygota</taxon>
        <taxon>Lepidoptera</taxon>
        <taxon>Glossata</taxon>
        <taxon>Ditrysia</taxon>
        <taxon>Tineoidea</taxon>
        <taxon>Psychidae</taxon>
        <taxon>Oiketicinae</taxon>
        <taxon>Eumeta</taxon>
    </lineage>
</organism>
<dbReference type="AlphaFoldDB" id="A0A4C1V6G6"/>
<dbReference type="Proteomes" id="UP000299102">
    <property type="component" value="Unassembled WGS sequence"/>
</dbReference>
<dbReference type="EMBL" id="BGZK01000280">
    <property type="protein sequence ID" value="GBP33862.1"/>
    <property type="molecule type" value="Genomic_DNA"/>
</dbReference>
<evidence type="ECO:0000313" key="2">
    <source>
        <dbReference type="Proteomes" id="UP000299102"/>
    </source>
</evidence>